<reference evidence="3 4" key="1">
    <citation type="submission" date="2018-12" db="EMBL/GenBank/DDBJ databases">
        <title>The whole draft genome of Aquabacterium sp. SJQ9.</title>
        <authorList>
            <person name="Sun L."/>
            <person name="Gao X."/>
            <person name="Chen W."/>
            <person name="Huang K."/>
        </authorList>
    </citation>
    <scope>NUCLEOTIDE SEQUENCE [LARGE SCALE GENOMIC DNA]</scope>
    <source>
        <strain evidence="3 4">SJQ9</strain>
    </source>
</reference>
<sequence>MRYSSRLLTAIGSLVTIALSSTQVHASTFVAVNTTAPNGIVFTGGDFTLNTSAGLLDFLNVQKVSVQGVDPSVVTEALTPHPGGITRTALSLTSVVDGVWVDSSSGAITGLSSIGGVTWNAPFQNNLSHGGVLSITNLQIDFQSQRVYASLTGDFRGVGTAEGHAPYDSEVTTTLNNFHLWSFGSVQGNLAGGIVPAPLSGPYVSGIPPFSLGGLTITQQGYEHVVSALRLYGAGTSTLQAVTNYGSITTAVPEPASMSLLLSGLLGVAFATARTRQSRARRPEKG</sequence>
<dbReference type="AlphaFoldDB" id="A0A3R8RZN3"/>
<feature type="chain" id="PRO_5018556719" evidence="1">
    <location>
        <begin position="27"/>
        <end position="286"/>
    </location>
</feature>
<evidence type="ECO:0000259" key="2">
    <source>
        <dbReference type="Pfam" id="PF07589"/>
    </source>
</evidence>
<evidence type="ECO:0000313" key="4">
    <source>
        <dbReference type="Proteomes" id="UP000269265"/>
    </source>
</evidence>
<comment type="caution">
    <text evidence="3">The sequence shown here is derived from an EMBL/GenBank/DDBJ whole genome shotgun (WGS) entry which is preliminary data.</text>
</comment>
<feature type="signal peptide" evidence="1">
    <location>
        <begin position="1"/>
        <end position="26"/>
    </location>
</feature>
<gene>
    <name evidence="3" type="ORF">EIP75_19195</name>
</gene>
<dbReference type="RefSeq" id="WP_125244904.1">
    <property type="nucleotide sequence ID" value="NZ_RSED01000019.1"/>
</dbReference>
<keyword evidence="4" id="KW-1185">Reference proteome</keyword>
<evidence type="ECO:0000313" key="3">
    <source>
        <dbReference type="EMBL" id="RRS02710.1"/>
    </source>
</evidence>
<proteinExistence type="predicted"/>
<name>A0A3R8RZN3_9BURK</name>
<dbReference type="Proteomes" id="UP000269265">
    <property type="component" value="Unassembled WGS sequence"/>
</dbReference>
<protein>
    <submittedName>
        <fullName evidence="3">PEP-CTERM sorting domain-containing protein</fullName>
    </submittedName>
</protein>
<dbReference type="OrthoDB" id="9149885at2"/>
<dbReference type="EMBL" id="RSED01000019">
    <property type="protein sequence ID" value="RRS02710.1"/>
    <property type="molecule type" value="Genomic_DNA"/>
</dbReference>
<dbReference type="Pfam" id="PF07589">
    <property type="entry name" value="PEP-CTERM"/>
    <property type="match status" value="1"/>
</dbReference>
<dbReference type="InterPro" id="IPR013424">
    <property type="entry name" value="Ice-binding_C"/>
</dbReference>
<feature type="domain" description="Ice-binding protein C-terminal" evidence="2">
    <location>
        <begin position="251"/>
        <end position="271"/>
    </location>
</feature>
<evidence type="ECO:0000256" key="1">
    <source>
        <dbReference type="SAM" id="SignalP"/>
    </source>
</evidence>
<keyword evidence="1" id="KW-0732">Signal</keyword>
<accession>A0A3R8RZN3</accession>
<organism evidence="3 4">
    <name type="scientific">Aquabacterium soli</name>
    <dbReference type="NCBI Taxonomy" id="2493092"/>
    <lineage>
        <taxon>Bacteria</taxon>
        <taxon>Pseudomonadati</taxon>
        <taxon>Pseudomonadota</taxon>
        <taxon>Betaproteobacteria</taxon>
        <taxon>Burkholderiales</taxon>
        <taxon>Aquabacterium</taxon>
    </lineage>
</organism>